<dbReference type="Pfam" id="PF04130">
    <property type="entry name" value="GCP_C_terminal"/>
    <property type="match status" value="1"/>
</dbReference>
<dbReference type="InterPro" id="IPR040457">
    <property type="entry name" value="GCP_C"/>
</dbReference>
<evidence type="ECO:0000256" key="5">
    <source>
        <dbReference type="RuleBase" id="RU363050"/>
    </source>
</evidence>
<gene>
    <name evidence="7" type="ORF">NLS_LOCUS5707</name>
</gene>
<dbReference type="GO" id="GO:0000278">
    <property type="term" value="P:mitotic cell cycle"/>
    <property type="evidence" value="ECO:0007669"/>
    <property type="project" value="TreeGrafter"/>
</dbReference>
<evidence type="ECO:0000313" key="7">
    <source>
        <dbReference type="EMBL" id="VDK82347.1"/>
    </source>
</evidence>
<comment type="similarity">
    <text evidence="1 5">Belongs to the TUBGCP family.</text>
</comment>
<evidence type="ECO:0000259" key="6">
    <source>
        <dbReference type="Pfam" id="PF04130"/>
    </source>
</evidence>
<accession>A0A3P6TBB2</accession>
<sequence>MYRNETLQLEGDSIWGRITLLLSSLIGRQCTASERAQFYEHILLSSLKKREEEITPQSMIDNAVVLLDKEGNGYRSKKLISLIRKLRQATDSSEEIIHFLLLLSRIGDNYTGKNQIDPPHCCSGYEILNTWKRTVNNHLPISIISENDSVTSRRPFTNRTNLSFVVPQLPYEDSKEVPIQCKPCYSDDKTVNTDTTISRSFRSYEKLRRVIIDKRGRIHSRACDPELRSLSKLRIGDVFYIISWREYLRCVLHVLLGEESILFRKNADGFFSISKKYKMFLELEDINLLPRLALPFLKFANRLFSLERFLRDPNFVEGSSMLDYEIQENTTKALLNVKLCTSERLWKFREEVRHYVDGEECDSENIRRSLRELLNICNVFSHFVDVVLYIQTTGVQDANTLLNIFHSVRITKGRLVPAVREFCNDVLVALLRHYAECIMFWLAKGEANPRDGVFSFSEKDTEILQWTVSGEKKSIDLEASMLIAKNFTSVWLSEGKFRKLILAWPNLKEMVPEESNCATVNKLINELSEEEIRKALSSDLLSAVGSFLDFHFRVLLNEGNALDLGSKPGNCQNFRLEQVIDYLLSENYSSILVHGFSQLTSSLGDELKIHYKPSFPLNIIFAPSILTNYERIWNLLLGITMECEALEKMMVQKTRVYSIALMQMRMWNFVRAMRCFFHEQIRHIIVNEYQKNLDGIKTIGEAFQLHRRFVKKLYQHCLLGQKHARLWNVLNECLVLVNKYRRCSAEQLNMLRLFKIFNEFHNNVDLFCNAVRRTTVGANYWLSDLLLLADFPGIYTDLQDNKLDLNLAALNPQRC</sequence>
<dbReference type="PANTHER" id="PTHR19302">
    <property type="entry name" value="GAMMA TUBULIN COMPLEX PROTEIN"/>
    <property type="match status" value="1"/>
</dbReference>
<dbReference type="GO" id="GO:0051011">
    <property type="term" value="F:microtubule minus-end binding"/>
    <property type="evidence" value="ECO:0007669"/>
    <property type="project" value="TreeGrafter"/>
</dbReference>
<comment type="subcellular location">
    <subcellularLocation>
        <location evidence="5">Cytoplasm</location>
        <location evidence="5">Cytoskeleton</location>
        <location evidence="5">Microtubule organizing center</location>
    </subcellularLocation>
</comment>
<dbReference type="GO" id="GO:0000930">
    <property type="term" value="C:gamma-tubulin complex"/>
    <property type="evidence" value="ECO:0007669"/>
    <property type="project" value="TreeGrafter"/>
</dbReference>
<dbReference type="GO" id="GO:0000922">
    <property type="term" value="C:spindle pole"/>
    <property type="evidence" value="ECO:0007669"/>
    <property type="project" value="InterPro"/>
</dbReference>
<dbReference type="OrthoDB" id="5843658at2759"/>
<evidence type="ECO:0000256" key="3">
    <source>
        <dbReference type="ARBA" id="ARBA00022701"/>
    </source>
</evidence>
<dbReference type="GO" id="GO:0051225">
    <property type="term" value="P:spindle assembly"/>
    <property type="evidence" value="ECO:0007669"/>
    <property type="project" value="TreeGrafter"/>
</dbReference>
<reference evidence="7 8" key="1">
    <citation type="submission" date="2018-08" db="EMBL/GenBank/DDBJ databases">
        <authorList>
            <person name="Laetsch R D."/>
            <person name="Stevens L."/>
            <person name="Kumar S."/>
            <person name="Blaxter L. M."/>
        </authorList>
    </citation>
    <scope>NUCLEOTIDE SEQUENCE [LARGE SCALE GENOMIC DNA]</scope>
</reference>
<evidence type="ECO:0000313" key="8">
    <source>
        <dbReference type="Proteomes" id="UP000277928"/>
    </source>
</evidence>
<evidence type="ECO:0000256" key="2">
    <source>
        <dbReference type="ARBA" id="ARBA00022490"/>
    </source>
</evidence>
<organism evidence="7 8">
    <name type="scientific">Litomosoides sigmodontis</name>
    <name type="common">Filarial nematode worm</name>
    <dbReference type="NCBI Taxonomy" id="42156"/>
    <lineage>
        <taxon>Eukaryota</taxon>
        <taxon>Metazoa</taxon>
        <taxon>Ecdysozoa</taxon>
        <taxon>Nematoda</taxon>
        <taxon>Chromadorea</taxon>
        <taxon>Rhabditida</taxon>
        <taxon>Spirurina</taxon>
        <taxon>Spiruromorpha</taxon>
        <taxon>Filarioidea</taxon>
        <taxon>Onchocercidae</taxon>
        <taxon>Litomosoides</taxon>
    </lineage>
</organism>
<dbReference type="InterPro" id="IPR007259">
    <property type="entry name" value="GCP"/>
</dbReference>
<dbReference type="GO" id="GO:0043015">
    <property type="term" value="F:gamma-tubulin binding"/>
    <property type="evidence" value="ECO:0007669"/>
    <property type="project" value="InterPro"/>
</dbReference>
<dbReference type="GO" id="GO:0007020">
    <property type="term" value="P:microtubule nucleation"/>
    <property type="evidence" value="ECO:0007669"/>
    <property type="project" value="InterPro"/>
</dbReference>
<keyword evidence="4 5" id="KW-0206">Cytoskeleton</keyword>
<name>A0A3P6TBB2_LITSI</name>
<evidence type="ECO:0000256" key="4">
    <source>
        <dbReference type="ARBA" id="ARBA00023212"/>
    </source>
</evidence>
<dbReference type="InterPro" id="IPR042241">
    <property type="entry name" value="GCP_C_sf"/>
</dbReference>
<keyword evidence="3 5" id="KW-0493">Microtubule</keyword>
<dbReference type="GO" id="GO:0051321">
    <property type="term" value="P:meiotic cell cycle"/>
    <property type="evidence" value="ECO:0007669"/>
    <property type="project" value="TreeGrafter"/>
</dbReference>
<dbReference type="AlphaFoldDB" id="A0A3P6TBB2"/>
<evidence type="ECO:0000256" key="1">
    <source>
        <dbReference type="ARBA" id="ARBA00010337"/>
    </source>
</evidence>
<proteinExistence type="inferred from homology"/>
<feature type="domain" description="Gamma tubulin complex component C-terminal" evidence="6">
    <location>
        <begin position="605"/>
        <end position="792"/>
    </location>
</feature>
<dbReference type="Proteomes" id="UP000277928">
    <property type="component" value="Unassembled WGS sequence"/>
</dbReference>
<dbReference type="GO" id="GO:0031122">
    <property type="term" value="P:cytoplasmic microtubule organization"/>
    <property type="evidence" value="ECO:0007669"/>
    <property type="project" value="TreeGrafter"/>
</dbReference>
<dbReference type="Gene3D" id="1.20.120.1900">
    <property type="entry name" value="Gamma-tubulin complex, C-terminal domain"/>
    <property type="match status" value="1"/>
</dbReference>
<dbReference type="OMA" id="ISWHEYL"/>
<keyword evidence="8" id="KW-1185">Reference proteome</keyword>
<dbReference type="GO" id="GO:0005874">
    <property type="term" value="C:microtubule"/>
    <property type="evidence" value="ECO:0007669"/>
    <property type="project" value="UniProtKB-KW"/>
</dbReference>
<keyword evidence="2 5" id="KW-0963">Cytoplasm</keyword>
<dbReference type="STRING" id="42156.A0A3P6TBB2"/>
<dbReference type="EMBL" id="UYRX01000445">
    <property type="protein sequence ID" value="VDK82347.1"/>
    <property type="molecule type" value="Genomic_DNA"/>
</dbReference>
<protein>
    <recommendedName>
        <fullName evidence="5">Gamma-tubulin complex component</fullName>
    </recommendedName>
</protein>